<evidence type="ECO:0000313" key="1">
    <source>
        <dbReference type="EMBL" id="CCD50182.1"/>
    </source>
</evidence>
<name>G2YEI4_BOTF4</name>
<accession>G2YEI4</accession>
<gene>
    <name evidence="1" type="ORF">BofuT4_uP025810.1</name>
</gene>
<dbReference type="EMBL" id="FQ790323">
    <property type="protein sequence ID" value="CCD50182.1"/>
    <property type="molecule type" value="Genomic_DNA"/>
</dbReference>
<evidence type="ECO:0000313" key="2">
    <source>
        <dbReference type="Proteomes" id="UP000008177"/>
    </source>
</evidence>
<dbReference type="InParanoid" id="G2YEI4"/>
<dbReference type="HOGENOM" id="CLU_3368387_0_0_1"/>
<organism evidence="1 2">
    <name type="scientific">Botryotinia fuckeliana (strain T4)</name>
    <name type="common">Noble rot fungus</name>
    <name type="synonym">Botrytis cinerea</name>
    <dbReference type="NCBI Taxonomy" id="999810"/>
    <lineage>
        <taxon>Eukaryota</taxon>
        <taxon>Fungi</taxon>
        <taxon>Dikarya</taxon>
        <taxon>Ascomycota</taxon>
        <taxon>Pezizomycotina</taxon>
        <taxon>Leotiomycetes</taxon>
        <taxon>Helotiales</taxon>
        <taxon>Sclerotiniaceae</taxon>
        <taxon>Botrytis</taxon>
    </lineage>
</organism>
<dbReference type="Proteomes" id="UP000008177">
    <property type="component" value="Unplaced contigs"/>
</dbReference>
<proteinExistence type="predicted"/>
<protein>
    <submittedName>
        <fullName evidence="1">Uncharacterized protein</fullName>
    </submittedName>
</protein>
<reference evidence="2" key="1">
    <citation type="journal article" date="2011" name="PLoS Genet.">
        <title>Genomic analysis of the necrotrophic fungal pathogens Sclerotinia sclerotiorum and Botrytis cinerea.</title>
        <authorList>
            <person name="Amselem J."/>
            <person name="Cuomo C.A."/>
            <person name="van Kan J.A."/>
            <person name="Viaud M."/>
            <person name="Benito E.P."/>
            <person name="Couloux A."/>
            <person name="Coutinho P.M."/>
            <person name="de Vries R.P."/>
            <person name="Dyer P.S."/>
            <person name="Fillinger S."/>
            <person name="Fournier E."/>
            <person name="Gout L."/>
            <person name="Hahn M."/>
            <person name="Kohn L."/>
            <person name="Lapalu N."/>
            <person name="Plummer K.M."/>
            <person name="Pradier J.M."/>
            <person name="Quevillon E."/>
            <person name="Sharon A."/>
            <person name="Simon A."/>
            <person name="ten Have A."/>
            <person name="Tudzynski B."/>
            <person name="Tudzynski P."/>
            <person name="Wincker P."/>
            <person name="Andrew M."/>
            <person name="Anthouard V."/>
            <person name="Beever R.E."/>
            <person name="Beffa R."/>
            <person name="Benoit I."/>
            <person name="Bouzid O."/>
            <person name="Brault B."/>
            <person name="Chen Z."/>
            <person name="Choquer M."/>
            <person name="Collemare J."/>
            <person name="Cotton P."/>
            <person name="Danchin E.G."/>
            <person name="Da Silva C."/>
            <person name="Gautier A."/>
            <person name="Giraud C."/>
            <person name="Giraud T."/>
            <person name="Gonzalez C."/>
            <person name="Grossetete S."/>
            <person name="Guldener U."/>
            <person name="Henrissat B."/>
            <person name="Howlett B.J."/>
            <person name="Kodira C."/>
            <person name="Kretschmer M."/>
            <person name="Lappartient A."/>
            <person name="Leroch M."/>
            <person name="Levis C."/>
            <person name="Mauceli E."/>
            <person name="Neuveglise C."/>
            <person name="Oeser B."/>
            <person name="Pearson M."/>
            <person name="Poulain J."/>
            <person name="Poussereau N."/>
            <person name="Quesneville H."/>
            <person name="Rascle C."/>
            <person name="Schumacher J."/>
            <person name="Segurens B."/>
            <person name="Sexton A."/>
            <person name="Silva E."/>
            <person name="Sirven C."/>
            <person name="Soanes D.M."/>
            <person name="Talbot N.J."/>
            <person name="Templeton M."/>
            <person name="Yandava C."/>
            <person name="Yarden O."/>
            <person name="Zeng Q."/>
            <person name="Rollins J.A."/>
            <person name="Lebrun M.H."/>
            <person name="Dickman M."/>
        </authorList>
    </citation>
    <scope>NUCLEOTIDE SEQUENCE [LARGE SCALE GENOMIC DNA]</scope>
    <source>
        <strain evidence="2">T4</strain>
    </source>
</reference>
<sequence length="35" mass="3947">MAEPLVISLASILTLILDPEPRVFPRWRGEVRGLT</sequence>
<dbReference type="AlphaFoldDB" id="G2YEI4"/>